<evidence type="ECO:0000256" key="7">
    <source>
        <dbReference type="ARBA" id="ARBA00022692"/>
    </source>
</evidence>
<keyword evidence="11" id="KW-1133">Transmembrane helix</keyword>
<sequence>MTKHLAALSISGFLLASILGLAVTEMLLEDEQVEQLEVRLSNEHVAYTATLRAQERLANTLFAEHINQPAVTSLIRRVTESSGDARDIARGLLFRQLHPLYLSLQQQGFRQFHFHTAEGKTLLRFHSPLNYDDELFDIRPSVKLANTEQTAVESFEMGRLFHGFRFVYPLFDGEQHLGSVELGVPFSTLEQELDALVENDFFIFALERDTVFAKLSPSQQSIYFPLALNEDFVVEDTGARMGHPAPRLPIQTALEQALSDHHGDIRGGMSSGEPFGMTHDIAGTLYAVLFLPVPDLSGATRAYIITATQVPEIEALYFRGRWLQLLLVVMLAGLALLFYRKEQSARSTLNERNKLQAITERMAEGLFVQDNRGRITFINTAAQRTLGISEEEALGQIAHDLFHVHYGDDGKPVPIEQCPIRTTTARGQVYSSEDEYFRRFSDHELVPIQVTSAQLRVNEEDTGSITIFRDITLRKQYESQLVQARQEALQSTQAKSEFLANMSHEIRTPMNGILGMLELVLDADLPPEQKDYIRIANSSGQTLLALLNSILDLSKVEAGKMELEHLDFNLRETLEETTKLFAPQAQGKGLEIAALIDDSVPEYANGDPTRLRQVITNLLGNAIKFTEQGEITLAADVTQEADQSWRLHIGIRDTGIGIAADAQERIFEGFTQADGSTTRRYGGTGLGLTLSRRIATRMGGQIWLESTLGQGSTFHFTAHLKPALEPEALFVPNEDLRGLRALIVDDKVTNRVILQRFCDAWGIYHQSADSGVNALAKLEQAAEQGKAFDCVLSDMMMPDMDGVELARQIHSNAQLGDLKLLLITSYTGRGLRDKARLAGFDRLLPKPIGRRELHDALEQVLLGPAQTPASAPASGEHSATPGGLRILLAEDNQVNRQVASAHLEKFGCTVVSAEHGAEALERFCQQPFDLVLMDCQMPVMDGLEATRAIRQWEGVQGCDSTPIIAMTAFSSEQNLSDCRAAGMDGKIGKPFRPEALYQLLLEHAAKEPAHSSFTEPEHPANNTATAVTTDTGYTILHQQTLDELNVLLDGEIDTIIVPFMEQLPPLITQLRQALEHVDREALFMASHTLKSSAANVGGLEVSERARKLEAGAKTGAIAELETGVSQLVQATERLTQALATYTDTENEALES</sequence>
<dbReference type="Gene3D" id="1.10.287.130">
    <property type="match status" value="1"/>
</dbReference>
<dbReference type="InterPro" id="IPR000014">
    <property type="entry name" value="PAS"/>
</dbReference>
<dbReference type="GO" id="GO:0005524">
    <property type="term" value="F:ATP binding"/>
    <property type="evidence" value="ECO:0007669"/>
    <property type="project" value="UniProtKB-KW"/>
</dbReference>
<feature type="domain" description="HPt" evidence="21">
    <location>
        <begin position="1048"/>
        <end position="1141"/>
    </location>
</feature>
<gene>
    <name evidence="22" type="ORF">SAMN05421647_11143</name>
</gene>
<reference evidence="22 23" key="1">
    <citation type="submission" date="2017-01" db="EMBL/GenBank/DDBJ databases">
        <authorList>
            <person name="Mah S.A."/>
            <person name="Swanson W.J."/>
            <person name="Moy G.W."/>
            <person name="Vacquier V.D."/>
        </authorList>
    </citation>
    <scope>NUCLEOTIDE SEQUENCE [LARGE SCALE GENOMIC DNA]</scope>
    <source>
        <strain evidence="22 23">DSM 7027</strain>
    </source>
</reference>
<feature type="modified residue" description="4-aspartylphosphate" evidence="17">
    <location>
        <position position="794"/>
    </location>
</feature>
<dbReference type="SMART" id="SM00091">
    <property type="entry name" value="PAS"/>
    <property type="match status" value="1"/>
</dbReference>
<evidence type="ECO:0000259" key="21">
    <source>
        <dbReference type="PROSITE" id="PS50894"/>
    </source>
</evidence>
<evidence type="ECO:0000256" key="1">
    <source>
        <dbReference type="ARBA" id="ARBA00000085"/>
    </source>
</evidence>
<feature type="domain" description="Response regulatory" evidence="19">
    <location>
        <begin position="885"/>
        <end position="1004"/>
    </location>
</feature>
<evidence type="ECO:0000259" key="20">
    <source>
        <dbReference type="PROSITE" id="PS50112"/>
    </source>
</evidence>
<keyword evidence="7" id="KW-0812">Transmembrane</keyword>
<dbReference type="InterPro" id="IPR036097">
    <property type="entry name" value="HisK_dim/P_sf"/>
</dbReference>
<dbReference type="SUPFAM" id="SSF55785">
    <property type="entry name" value="PYP-like sensor domain (PAS domain)"/>
    <property type="match status" value="1"/>
</dbReference>
<evidence type="ECO:0000256" key="16">
    <source>
        <dbReference type="PROSITE-ProRule" id="PRU00110"/>
    </source>
</evidence>
<dbReference type="SUPFAM" id="SSF55874">
    <property type="entry name" value="ATPase domain of HSP90 chaperone/DNA topoisomerase II/histidine kinase"/>
    <property type="match status" value="1"/>
</dbReference>
<evidence type="ECO:0000259" key="19">
    <source>
        <dbReference type="PROSITE" id="PS50110"/>
    </source>
</evidence>
<dbReference type="Proteomes" id="UP000186895">
    <property type="component" value="Unassembled WGS sequence"/>
</dbReference>
<dbReference type="CDD" id="cd17546">
    <property type="entry name" value="REC_hyHK_CKI1_RcsC-like"/>
    <property type="match status" value="2"/>
</dbReference>
<evidence type="ECO:0000256" key="5">
    <source>
        <dbReference type="ARBA" id="ARBA00022553"/>
    </source>
</evidence>
<dbReference type="InterPro" id="IPR003661">
    <property type="entry name" value="HisK_dim/P_dom"/>
</dbReference>
<dbReference type="Pfam" id="PF02518">
    <property type="entry name" value="HATPase_c"/>
    <property type="match status" value="1"/>
</dbReference>
<organism evidence="22 23">
    <name type="scientific">Marinobacterium stanieri</name>
    <dbReference type="NCBI Taxonomy" id="49186"/>
    <lineage>
        <taxon>Bacteria</taxon>
        <taxon>Pseudomonadati</taxon>
        <taxon>Pseudomonadota</taxon>
        <taxon>Gammaproteobacteria</taxon>
        <taxon>Oceanospirillales</taxon>
        <taxon>Oceanospirillaceae</taxon>
        <taxon>Marinobacterium</taxon>
    </lineage>
</organism>
<dbReference type="InterPro" id="IPR011006">
    <property type="entry name" value="CheY-like_superfamily"/>
</dbReference>
<dbReference type="GO" id="GO:0000155">
    <property type="term" value="F:phosphorelay sensor kinase activity"/>
    <property type="evidence" value="ECO:0007669"/>
    <property type="project" value="InterPro"/>
</dbReference>
<dbReference type="Gene3D" id="3.40.50.2300">
    <property type="match status" value="2"/>
</dbReference>
<dbReference type="InterPro" id="IPR003594">
    <property type="entry name" value="HATPase_dom"/>
</dbReference>
<dbReference type="CDD" id="cd16922">
    <property type="entry name" value="HATPase_EvgS-ArcB-TorS-like"/>
    <property type="match status" value="1"/>
</dbReference>
<dbReference type="SMART" id="SM00448">
    <property type="entry name" value="REC"/>
    <property type="match status" value="2"/>
</dbReference>
<dbReference type="SUPFAM" id="SSF47384">
    <property type="entry name" value="Homodimeric domain of signal transducing histidine kinase"/>
    <property type="match status" value="1"/>
</dbReference>
<dbReference type="GO" id="GO:0005886">
    <property type="term" value="C:plasma membrane"/>
    <property type="evidence" value="ECO:0007669"/>
    <property type="project" value="UniProtKB-SubCell"/>
</dbReference>
<evidence type="ECO:0000256" key="15">
    <source>
        <dbReference type="ARBA" id="ARBA00068150"/>
    </source>
</evidence>
<keyword evidence="9" id="KW-0418">Kinase</keyword>
<feature type="domain" description="Response regulatory" evidence="19">
    <location>
        <begin position="740"/>
        <end position="861"/>
    </location>
</feature>
<keyword evidence="23" id="KW-1185">Reference proteome</keyword>
<dbReference type="Pfam" id="PF00989">
    <property type="entry name" value="PAS"/>
    <property type="match status" value="1"/>
</dbReference>
<evidence type="ECO:0000259" key="18">
    <source>
        <dbReference type="PROSITE" id="PS50109"/>
    </source>
</evidence>
<comment type="subcellular location">
    <subcellularLocation>
        <location evidence="2">Cell membrane</location>
        <topology evidence="2">Multi-pass membrane protein</topology>
    </subcellularLocation>
</comment>
<keyword evidence="12" id="KW-0902">Two-component regulatory system</keyword>
<dbReference type="PRINTS" id="PR00344">
    <property type="entry name" value="BCTRLSENSOR"/>
</dbReference>
<feature type="domain" description="Histidine kinase" evidence="18">
    <location>
        <begin position="501"/>
        <end position="722"/>
    </location>
</feature>
<dbReference type="SUPFAM" id="SSF52172">
    <property type="entry name" value="CheY-like"/>
    <property type="match status" value="2"/>
</dbReference>
<dbReference type="Pfam" id="PF14827">
    <property type="entry name" value="dCache_3"/>
    <property type="match status" value="1"/>
</dbReference>
<keyword evidence="10" id="KW-0067">ATP-binding</keyword>
<evidence type="ECO:0000256" key="12">
    <source>
        <dbReference type="ARBA" id="ARBA00023012"/>
    </source>
</evidence>
<dbReference type="PROSITE" id="PS50109">
    <property type="entry name" value="HIS_KIN"/>
    <property type="match status" value="1"/>
</dbReference>
<dbReference type="RefSeq" id="WP_076465506.1">
    <property type="nucleotide sequence ID" value="NZ_FTMN01000011.1"/>
</dbReference>
<evidence type="ECO:0000256" key="14">
    <source>
        <dbReference type="ARBA" id="ARBA00064003"/>
    </source>
</evidence>
<evidence type="ECO:0000256" key="6">
    <source>
        <dbReference type="ARBA" id="ARBA00022679"/>
    </source>
</evidence>
<dbReference type="NCBIfam" id="TIGR00229">
    <property type="entry name" value="sensory_box"/>
    <property type="match status" value="1"/>
</dbReference>
<dbReference type="PROSITE" id="PS50110">
    <property type="entry name" value="RESPONSE_REGULATORY"/>
    <property type="match status" value="2"/>
</dbReference>
<keyword evidence="5 17" id="KW-0597">Phosphoprotein</keyword>
<feature type="modified residue" description="4-aspartylphosphate" evidence="17">
    <location>
        <position position="934"/>
    </location>
</feature>
<dbReference type="SMART" id="SM00387">
    <property type="entry name" value="HATPase_c"/>
    <property type="match status" value="1"/>
</dbReference>
<evidence type="ECO:0000256" key="9">
    <source>
        <dbReference type="ARBA" id="ARBA00022777"/>
    </source>
</evidence>
<evidence type="ECO:0000256" key="17">
    <source>
        <dbReference type="PROSITE-ProRule" id="PRU00169"/>
    </source>
</evidence>
<dbReference type="EMBL" id="FTMN01000011">
    <property type="protein sequence ID" value="SIQ91163.1"/>
    <property type="molecule type" value="Genomic_DNA"/>
</dbReference>
<evidence type="ECO:0000256" key="4">
    <source>
        <dbReference type="ARBA" id="ARBA00022475"/>
    </source>
</evidence>
<evidence type="ECO:0000256" key="11">
    <source>
        <dbReference type="ARBA" id="ARBA00022989"/>
    </source>
</evidence>
<dbReference type="CDD" id="cd00082">
    <property type="entry name" value="HisKA"/>
    <property type="match status" value="1"/>
</dbReference>
<dbReference type="Pfam" id="PF00072">
    <property type="entry name" value="Response_reg"/>
    <property type="match status" value="2"/>
</dbReference>
<dbReference type="PROSITE" id="PS50112">
    <property type="entry name" value="PAS"/>
    <property type="match status" value="1"/>
</dbReference>
<dbReference type="CDD" id="cd00130">
    <property type="entry name" value="PAS"/>
    <property type="match status" value="1"/>
</dbReference>
<evidence type="ECO:0000256" key="3">
    <source>
        <dbReference type="ARBA" id="ARBA00012438"/>
    </source>
</evidence>
<dbReference type="InterPro" id="IPR036890">
    <property type="entry name" value="HATPase_C_sf"/>
</dbReference>
<keyword evidence="6" id="KW-0808">Transferase</keyword>
<dbReference type="InterPro" id="IPR004358">
    <property type="entry name" value="Sig_transdc_His_kin-like_C"/>
</dbReference>
<feature type="modified residue" description="Phosphohistidine" evidence="16">
    <location>
        <position position="1087"/>
    </location>
</feature>
<proteinExistence type="predicted"/>
<dbReference type="InterPro" id="IPR001789">
    <property type="entry name" value="Sig_transdc_resp-reg_receiver"/>
</dbReference>
<dbReference type="AlphaFoldDB" id="A0A1N6WM51"/>
<evidence type="ECO:0000313" key="23">
    <source>
        <dbReference type="Proteomes" id="UP000186895"/>
    </source>
</evidence>
<feature type="domain" description="PAS" evidence="20">
    <location>
        <begin position="351"/>
        <end position="403"/>
    </location>
</feature>
<dbReference type="PROSITE" id="PS50894">
    <property type="entry name" value="HPT"/>
    <property type="match status" value="1"/>
</dbReference>
<dbReference type="InterPro" id="IPR008207">
    <property type="entry name" value="Sig_transdc_His_kin_Hpt_dom"/>
</dbReference>
<keyword evidence="13" id="KW-0472">Membrane</keyword>
<dbReference type="SMART" id="SM00388">
    <property type="entry name" value="HisKA"/>
    <property type="match status" value="1"/>
</dbReference>
<dbReference type="InterPro" id="IPR005467">
    <property type="entry name" value="His_kinase_dom"/>
</dbReference>
<dbReference type="GO" id="GO:0006355">
    <property type="term" value="P:regulation of DNA-templated transcription"/>
    <property type="evidence" value="ECO:0007669"/>
    <property type="project" value="InterPro"/>
</dbReference>
<evidence type="ECO:0000256" key="2">
    <source>
        <dbReference type="ARBA" id="ARBA00004651"/>
    </source>
</evidence>
<evidence type="ECO:0000256" key="10">
    <source>
        <dbReference type="ARBA" id="ARBA00022840"/>
    </source>
</evidence>
<dbReference type="InterPro" id="IPR029150">
    <property type="entry name" value="dCache_3"/>
</dbReference>
<comment type="catalytic activity">
    <reaction evidence="1">
        <text>ATP + protein L-histidine = ADP + protein N-phospho-L-histidine.</text>
        <dbReference type="EC" id="2.7.13.3"/>
    </reaction>
</comment>
<evidence type="ECO:0000256" key="13">
    <source>
        <dbReference type="ARBA" id="ARBA00023136"/>
    </source>
</evidence>
<dbReference type="SUPFAM" id="SSF47226">
    <property type="entry name" value="Histidine-containing phosphotransfer domain, HPT domain"/>
    <property type="match status" value="1"/>
</dbReference>
<dbReference type="Gene3D" id="3.30.565.10">
    <property type="entry name" value="Histidine kinase-like ATPase, C-terminal domain"/>
    <property type="match status" value="1"/>
</dbReference>
<dbReference type="STRING" id="49186.SAMN05421647_11143"/>
<dbReference type="PANTHER" id="PTHR45339">
    <property type="entry name" value="HYBRID SIGNAL TRANSDUCTION HISTIDINE KINASE J"/>
    <property type="match status" value="1"/>
</dbReference>
<name>A0A1N6WM51_9GAMM</name>
<dbReference type="EC" id="2.7.13.3" evidence="3"/>
<evidence type="ECO:0000256" key="8">
    <source>
        <dbReference type="ARBA" id="ARBA00022741"/>
    </source>
</evidence>
<protein>
    <recommendedName>
        <fullName evidence="15">Sensory/regulatory protein RpfC</fullName>
        <ecNumber evidence="3">2.7.13.3</ecNumber>
    </recommendedName>
</protein>
<dbReference type="PANTHER" id="PTHR45339:SF1">
    <property type="entry name" value="HYBRID SIGNAL TRANSDUCTION HISTIDINE KINASE J"/>
    <property type="match status" value="1"/>
</dbReference>
<dbReference type="FunFam" id="3.30.565.10:FF:000010">
    <property type="entry name" value="Sensor histidine kinase RcsC"/>
    <property type="match status" value="1"/>
</dbReference>
<dbReference type="InterPro" id="IPR035965">
    <property type="entry name" value="PAS-like_dom_sf"/>
</dbReference>
<dbReference type="Pfam" id="PF01627">
    <property type="entry name" value="Hpt"/>
    <property type="match status" value="1"/>
</dbReference>
<dbReference type="InterPro" id="IPR036641">
    <property type="entry name" value="HPT_dom_sf"/>
</dbReference>
<keyword evidence="8" id="KW-0547">Nucleotide-binding</keyword>
<comment type="subunit">
    <text evidence="14">At low DSF concentrations, interacts with RpfF.</text>
</comment>
<dbReference type="Gene3D" id="1.20.120.160">
    <property type="entry name" value="HPT domain"/>
    <property type="match status" value="1"/>
</dbReference>
<dbReference type="InterPro" id="IPR013767">
    <property type="entry name" value="PAS_fold"/>
</dbReference>
<dbReference type="FunFam" id="1.10.287.130:FF:000002">
    <property type="entry name" value="Two-component osmosensing histidine kinase"/>
    <property type="match status" value="1"/>
</dbReference>
<keyword evidence="4" id="KW-1003">Cell membrane</keyword>
<evidence type="ECO:0000313" key="22">
    <source>
        <dbReference type="EMBL" id="SIQ91163.1"/>
    </source>
</evidence>
<dbReference type="Pfam" id="PF00512">
    <property type="entry name" value="HisKA"/>
    <property type="match status" value="1"/>
</dbReference>
<dbReference type="eggNOG" id="COG5002">
    <property type="taxonomic scope" value="Bacteria"/>
</dbReference>
<dbReference type="Gene3D" id="3.30.450.20">
    <property type="entry name" value="PAS domain"/>
    <property type="match status" value="1"/>
</dbReference>
<accession>A0A1N6WM51</accession>